<evidence type="ECO:0000256" key="7">
    <source>
        <dbReference type="HAMAP-Rule" id="MF_00060"/>
    </source>
</evidence>
<keyword evidence="10" id="KW-1185">Reference proteome</keyword>
<proteinExistence type="inferred from homology"/>
<dbReference type="PATRIC" id="fig|1391654.3.peg.10035"/>
<dbReference type="GO" id="GO:0008254">
    <property type="term" value="F:3'-nucleotidase activity"/>
    <property type="evidence" value="ECO:0007669"/>
    <property type="project" value="TreeGrafter"/>
</dbReference>
<evidence type="ECO:0000256" key="6">
    <source>
        <dbReference type="ARBA" id="ARBA00022801"/>
    </source>
</evidence>
<dbReference type="OrthoDB" id="9780815at2"/>
<keyword evidence="4 7" id="KW-0479">Metal-binding</keyword>
<dbReference type="GO" id="GO:0004309">
    <property type="term" value="F:exopolyphosphatase activity"/>
    <property type="evidence" value="ECO:0007669"/>
    <property type="project" value="TreeGrafter"/>
</dbReference>
<dbReference type="PANTHER" id="PTHR30457:SF12">
    <property type="entry name" value="5'_3'-NUCLEOTIDASE SURE"/>
    <property type="match status" value="1"/>
</dbReference>
<feature type="binding site" evidence="7">
    <location>
        <position position="11"/>
    </location>
    <ligand>
        <name>a divalent metal cation</name>
        <dbReference type="ChEBI" id="CHEBI:60240"/>
    </ligand>
</feature>
<dbReference type="NCBIfam" id="TIGR00087">
    <property type="entry name" value="surE"/>
    <property type="match status" value="1"/>
</dbReference>
<protein>
    <recommendedName>
        <fullName evidence="7">5'-nucleotidase SurE</fullName>
        <ecNumber evidence="7">3.1.3.5</ecNumber>
    </recommendedName>
    <alternativeName>
        <fullName evidence="7">Nucleoside 5'-monophosphate phosphohydrolase</fullName>
    </alternativeName>
</protein>
<dbReference type="InterPro" id="IPR030048">
    <property type="entry name" value="SurE"/>
</dbReference>
<keyword evidence="3 7" id="KW-0963">Cytoplasm</keyword>
<accession>A0A0K1QCV8</accession>
<name>A0A0K1QCV8_9BACT</name>
<feature type="domain" description="Survival protein SurE-like phosphatase/nucleotidase" evidence="8">
    <location>
        <begin position="5"/>
        <end position="198"/>
    </location>
</feature>
<feature type="binding site" evidence="7">
    <location>
        <position position="41"/>
    </location>
    <ligand>
        <name>a divalent metal cation</name>
        <dbReference type="ChEBI" id="CHEBI:60240"/>
    </ligand>
</feature>
<dbReference type="GO" id="GO:0008253">
    <property type="term" value="F:5'-nucleotidase activity"/>
    <property type="evidence" value="ECO:0007669"/>
    <property type="project" value="UniProtKB-UniRule"/>
</dbReference>
<dbReference type="EMBL" id="CP012333">
    <property type="protein sequence ID" value="AKV03245.1"/>
    <property type="molecule type" value="Genomic_DNA"/>
</dbReference>
<dbReference type="InterPro" id="IPR036523">
    <property type="entry name" value="SurE-like_sf"/>
</dbReference>
<keyword evidence="6 7" id="KW-0378">Hydrolase</keyword>
<evidence type="ECO:0000313" key="10">
    <source>
        <dbReference type="Proteomes" id="UP000064967"/>
    </source>
</evidence>
<comment type="subcellular location">
    <subcellularLocation>
        <location evidence="7">Cytoplasm</location>
    </subcellularLocation>
</comment>
<evidence type="ECO:0000313" key="9">
    <source>
        <dbReference type="EMBL" id="AKV03245.1"/>
    </source>
</evidence>
<dbReference type="GO" id="GO:0046872">
    <property type="term" value="F:metal ion binding"/>
    <property type="evidence" value="ECO:0007669"/>
    <property type="project" value="UniProtKB-UniRule"/>
</dbReference>
<dbReference type="AlphaFoldDB" id="A0A0K1QCV8"/>
<dbReference type="SUPFAM" id="SSF64167">
    <property type="entry name" value="SurE-like"/>
    <property type="match status" value="1"/>
</dbReference>
<evidence type="ECO:0000256" key="2">
    <source>
        <dbReference type="ARBA" id="ARBA00011062"/>
    </source>
</evidence>
<evidence type="ECO:0000256" key="4">
    <source>
        <dbReference type="ARBA" id="ARBA00022723"/>
    </source>
</evidence>
<dbReference type="HAMAP" id="MF_00060">
    <property type="entry name" value="SurE"/>
    <property type="match status" value="1"/>
</dbReference>
<dbReference type="Proteomes" id="UP000064967">
    <property type="component" value="Chromosome"/>
</dbReference>
<keyword evidence="5 7" id="KW-0547">Nucleotide-binding</keyword>
<feature type="binding site" evidence="7">
    <location>
        <position position="10"/>
    </location>
    <ligand>
        <name>a divalent metal cation</name>
        <dbReference type="ChEBI" id="CHEBI:60240"/>
    </ligand>
</feature>
<dbReference type="RefSeq" id="WP_146654043.1">
    <property type="nucleotide sequence ID" value="NZ_CP012333.1"/>
</dbReference>
<organism evidence="9 10">
    <name type="scientific">Labilithrix luteola</name>
    <dbReference type="NCBI Taxonomy" id="1391654"/>
    <lineage>
        <taxon>Bacteria</taxon>
        <taxon>Pseudomonadati</taxon>
        <taxon>Myxococcota</taxon>
        <taxon>Polyangia</taxon>
        <taxon>Polyangiales</taxon>
        <taxon>Labilitrichaceae</taxon>
        <taxon>Labilithrix</taxon>
    </lineage>
</organism>
<evidence type="ECO:0000256" key="3">
    <source>
        <dbReference type="ARBA" id="ARBA00022490"/>
    </source>
</evidence>
<sequence>MRPLVLLSNDDGYASRGLRALRDGLSTWADVVVCAPETEQSAKSHSLTLHHPLRAREIEPGIFAVDGTPADCVYIALHATEQRFLPRWPDLVCSGINRGLNLGQDAFYSGTVAAAREGALRGIPAIASSAHAKADLEKVAELTSRLARALWDQTHGSIGPITRTTPSLARRTPLLNLNVPLDWSGEIRRTRLGSRLYEEIIDVRVDPRGREYMWLGGPGVRHEADPGTDTDAYDAGAASITPLILDLTSHEGAPLTDTLIAGIGERLAGDILHGRE</sequence>
<comment type="similarity">
    <text evidence="2 7">Belongs to the SurE nucleotidase family.</text>
</comment>
<dbReference type="Gene3D" id="3.40.1210.10">
    <property type="entry name" value="Survival protein SurE-like phosphatase/nucleotidase"/>
    <property type="match status" value="1"/>
</dbReference>
<comment type="function">
    <text evidence="7">Nucleotidase that shows phosphatase activity on nucleoside 5'-monophosphates.</text>
</comment>
<dbReference type="Pfam" id="PF01975">
    <property type="entry name" value="SurE"/>
    <property type="match status" value="1"/>
</dbReference>
<dbReference type="PANTHER" id="PTHR30457">
    <property type="entry name" value="5'-NUCLEOTIDASE SURE"/>
    <property type="match status" value="1"/>
</dbReference>
<dbReference type="GO" id="GO:0005737">
    <property type="term" value="C:cytoplasm"/>
    <property type="evidence" value="ECO:0007669"/>
    <property type="project" value="UniProtKB-SubCell"/>
</dbReference>
<comment type="catalytic activity">
    <reaction evidence="1 7">
        <text>a ribonucleoside 5'-phosphate + H2O = a ribonucleoside + phosphate</text>
        <dbReference type="Rhea" id="RHEA:12484"/>
        <dbReference type="ChEBI" id="CHEBI:15377"/>
        <dbReference type="ChEBI" id="CHEBI:18254"/>
        <dbReference type="ChEBI" id="CHEBI:43474"/>
        <dbReference type="ChEBI" id="CHEBI:58043"/>
        <dbReference type="EC" id="3.1.3.5"/>
    </reaction>
</comment>
<evidence type="ECO:0000256" key="1">
    <source>
        <dbReference type="ARBA" id="ARBA00000815"/>
    </source>
</evidence>
<dbReference type="KEGG" id="llu:AKJ09_09908"/>
<dbReference type="InterPro" id="IPR002828">
    <property type="entry name" value="SurE-like_Pase/nucleotidase"/>
</dbReference>
<dbReference type="STRING" id="1391654.AKJ09_09908"/>
<evidence type="ECO:0000256" key="5">
    <source>
        <dbReference type="ARBA" id="ARBA00022741"/>
    </source>
</evidence>
<comment type="cofactor">
    <cofactor evidence="7">
        <name>a divalent metal cation</name>
        <dbReference type="ChEBI" id="CHEBI:60240"/>
    </cofactor>
    <text evidence="7">Binds 1 divalent metal cation per subunit.</text>
</comment>
<feature type="binding site" evidence="7">
    <location>
        <position position="97"/>
    </location>
    <ligand>
        <name>a divalent metal cation</name>
        <dbReference type="ChEBI" id="CHEBI:60240"/>
    </ligand>
</feature>
<gene>
    <name evidence="7" type="primary">surE</name>
    <name evidence="9" type="ORF">AKJ09_09908</name>
</gene>
<dbReference type="GO" id="GO:0000166">
    <property type="term" value="F:nucleotide binding"/>
    <property type="evidence" value="ECO:0007669"/>
    <property type="project" value="UniProtKB-KW"/>
</dbReference>
<evidence type="ECO:0000259" key="8">
    <source>
        <dbReference type="Pfam" id="PF01975"/>
    </source>
</evidence>
<reference evidence="9 10" key="1">
    <citation type="submission" date="2015-08" db="EMBL/GenBank/DDBJ databases">
        <authorList>
            <person name="Babu N.S."/>
            <person name="Beckwith C.J."/>
            <person name="Beseler K.G."/>
            <person name="Brison A."/>
            <person name="Carone J.V."/>
            <person name="Caskin T.P."/>
            <person name="Diamond M."/>
            <person name="Durham M.E."/>
            <person name="Foxe J.M."/>
            <person name="Go M."/>
            <person name="Henderson B.A."/>
            <person name="Jones I.B."/>
            <person name="McGettigan J.A."/>
            <person name="Micheletti S.J."/>
            <person name="Nasrallah M.E."/>
            <person name="Ortiz D."/>
            <person name="Piller C.R."/>
            <person name="Privatt S.R."/>
            <person name="Schneider S.L."/>
            <person name="Sharp S."/>
            <person name="Smith T.C."/>
            <person name="Stanton J.D."/>
            <person name="Ullery H.E."/>
            <person name="Wilson R.J."/>
            <person name="Serrano M.G."/>
            <person name="Buck G."/>
            <person name="Lee V."/>
            <person name="Wang Y."/>
            <person name="Carvalho R."/>
            <person name="Voegtly L."/>
            <person name="Shi R."/>
            <person name="Duckworth R."/>
            <person name="Johnson A."/>
            <person name="Loviza R."/>
            <person name="Walstead R."/>
            <person name="Shah Z."/>
            <person name="Kiflezghi M."/>
            <person name="Wade K."/>
            <person name="Ball S.L."/>
            <person name="Bradley K.W."/>
            <person name="Asai D.J."/>
            <person name="Bowman C.A."/>
            <person name="Russell D.A."/>
            <person name="Pope W.H."/>
            <person name="Jacobs-Sera D."/>
            <person name="Hendrix R.W."/>
            <person name="Hatfull G.F."/>
        </authorList>
    </citation>
    <scope>NUCLEOTIDE SEQUENCE [LARGE SCALE GENOMIC DNA]</scope>
    <source>
        <strain evidence="9 10">DSM 27648</strain>
    </source>
</reference>
<dbReference type="EC" id="3.1.3.5" evidence="7"/>